<name>A0A8C7JF22_ONCKI</name>
<accession>A0A8C7JF22</accession>
<evidence type="ECO:0008006" key="3">
    <source>
        <dbReference type="Google" id="ProtNLM"/>
    </source>
</evidence>
<dbReference type="GeneTree" id="ENSGT01120000272006"/>
<evidence type="ECO:0000313" key="2">
    <source>
        <dbReference type="Proteomes" id="UP000694557"/>
    </source>
</evidence>
<evidence type="ECO:0000313" key="1">
    <source>
        <dbReference type="Ensembl" id="ENSOKIP00005085079.1"/>
    </source>
</evidence>
<dbReference type="AlphaFoldDB" id="A0A8C7JF22"/>
<proteinExistence type="predicted"/>
<reference evidence="1" key="2">
    <citation type="submission" date="2025-09" db="UniProtKB">
        <authorList>
            <consortium name="Ensembl"/>
        </authorList>
    </citation>
    <scope>IDENTIFICATION</scope>
</reference>
<reference evidence="1" key="1">
    <citation type="submission" date="2025-08" db="UniProtKB">
        <authorList>
            <consortium name="Ensembl"/>
        </authorList>
    </citation>
    <scope>IDENTIFICATION</scope>
</reference>
<protein>
    <recommendedName>
        <fullName evidence="3">Tc1-like transposase DDE domain-containing protein</fullName>
    </recommendedName>
</protein>
<keyword evidence="2" id="KW-1185">Reference proteome</keyword>
<sequence length="64" mass="7494">MYSHLLSHDNARPYVPILPWPAYSAISTIEHVWDALDRQCVPVPINIQQLHSLKRSQLDRILLY</sequence>
<dbReference type="Proteomes" id="UP000694557">
    <property type="component" value="Unassembled WGS sequence"/>
</dbReference>
<organism evidence="1 2">
    <name type="scientific">Oncorhynchus kisutch</name>
    <name type="common">Coho salmon</name>
    <name type="synonym">Salmo kisutch</name>
    <dbReference type="NCBI Taxonomy" id="8019"/>
    <lineage>
        <taxon>Eukaryota</taxon>
        <taxon>Metazoa</taxon>
        <taxon>Chordata</taxon>
        <taxon>Craniata</taxon>
        <taxon>Vertebrata</taxon>
        <taxon>Euteleostomi</taxon>
        <taxon>Actinopterygii</taxon>
        <taxon>Neopterygii</taxon>
        <taxon>Teleostei</taxon>
        <taxon>Protacanthopterygii</taxon>
        <taxon>Salmoniformes</taxon>
        <taxon>Salmonidae</taxon>
        <taxon>Salmoninae</taxon>
        <taxon>Oncorhynchus</taxon>
    </lineage>
</organism>
<dbReference type="Ensembl" id="ENSOKIT00005090919.1">
    <property type="protein sequence ID" value="ENSOKIP00005085079.1"/>
    <property type="gene ID" value="ENSOKIG00005037007.1"/>
</dbReference>